<reference evidence="2 3" key="1">
    <citation type="submission" date="2017-02" db="EMBL/GenBank/DDBJ databases">
        <title>Prevalence of linear plasmids in Cutibacterium acnes isolates obtained from cancerous prostatic tissue.</title>
        <authorList>
            <person name="Davidsson S."/>
            <person name="Bruggemann H."/>
        </authorList>
    </citation>
    <scope>NUCLEOTIDE SEQUENCE [LARGE SCALE GENOMIC DNA]</scope>
    <source>
        <strain evidence="2 3">11-78</strain>
    </source>
</reference>
<name>A0A2B7IDK7_CUTAC</name>
<organism evidence="2 3">
    <name type="scientific">Cutibacterium acnes</name>
    <name type="common">Propionibacterium acnes</name>
    <dbReference type="NCBI Taxonomy" id="1747"/>
    <lineage>
        <taxon>Bacteria</taxon>
        <taxon>Bacillati</taxon>
        <taxon>Actinomycetota</taxon>
        <taxon>Actinomycetes</taxon>
        <taxon>Propionibacteriales</taxon>
        <taxon>Propionibacteriaceae</taxon>
        <taxon>Cutibacterium</taxon>
    </lineage>
</organism>
<dbReference type="AlphaFoldDB" id="A0A2B7IDK7"/>
<protein>
    <recommendedName>
        <fullName evidence="5">N-acetyltransferase domain-containing protein</fullName>
    </recommendedName>
</protein>
<dbReference type="Proteomes" id="UP000226191">
    <property type="component" value="Unassembled WGS sequence"/>
</dbReference>
<dbReference type="Proteomes" id="UP000256621">
    <property type="component" value="Chromosome"/>
</dbReference>
<proteinExistence type="predicted"/>
<dbReference type="EMBL" id="CP031442">
    <property type="protein sequence ID" value="AXM07101.1"/>
    <property type="molecule type" value="Genomic_DNA"/>
</dbReference>
<dbReference type="GeneID" id="92858274"/>
<dbReference type="OrthoDB" id="3711286at2"/>
<evidence type="ECO:0000313" key="1">
    <source>
        <dbReference type="EMBL" id="AXM07101.1"/>
    </source>
</evidence>
<gene>
    <name evidence="2" type="ORF">B1B09_07030</name>
    <name evidence="1" type="ORF">DXN06_08110</name>
</gene>
<reference evidence="1 4" key="2">
    <citation type="submission" date="2018-08" db="EMBL/GenBank/DDBJ databases">
        <title>Genome sequencing of Cutibacterium acnes KCOM 1315.</title>
        <authorList>
            <person name="Kook J.-K."/>
            <person name="Park S.-N."/>
            <person name="Lim Y.K."/>
        </authorList>
    </citation>
    <scope>NUCLEOTIDE SEQUENCE [LARGE SCALE GENOMIC DNA]</scope>
    <source>
        <strain evidence="1 4">KCOM 1315</strain>
    </source>
</reference>
<accession>A0A2B7IDK7</accession>
<sequence>MRVRHLTTLKREDTRILGPAPRLRQWKIDPDKALPEWADEACQRWGFFGVASRHGDEIEGILLVATETCLPPDHPMSKIPRTPGAAVLVGFLPHRSDASWGRVRTSFLAARLHGSVPVIEAGGVIGPCTDPRIAPVTWLESWGFQEVDPMSAGAIRRMRLDLRRSVKTEESWIERWFGWLRGNGLVPADVGRLRWPMSLARHDYDAPATVVQTSTQSPQQAMREPLTW</sequence>
<dbReference type="RefSeq" id="WP_002518536.1">
    <property type="nucleotide sequence ID" value="NZ_AP022844.1"/>
</dbReference>
<dbReference type="EMBL" id="MVCE01000002">
    <property type="protein sequence ID" value="PGF35318.1"/>
    <property type="molecule type" value="Genomic_DNA"/>
</dbReference>
<evidence type="ECO:0000313" key="3">
    <source>
        <dbReference type="Proteomes" id="UP000226191"/>
    </source>
</evidence>
<evidence type="ECO:0000313" key="2">
    <source>
        <dbReference type="EMBL" id="PGF35318.1"/>
    </source>
</evidence>
<evidence type="ECO:0008006" key="5">
    <source>
        <dbReference type="Google" id="ProtNLM"/>
    </source>
</evidence>
<evidence type="ECO:0000313" key="4">
    <source>
        <dbReference type="Proteomes" id="UP000256621"/>
    </source>
</evidence>